<proteinExistence type="predicted"/>
<gene>
    <name evidence="2" type="ORF">GLV81_09230</name>
</gene>
<dbReference type="RefSeq" id="WP_157478612.1">
    <property type="nucleotide sequence ID" value="NZ_CP046566.1"/>
</dbReference>
<protein>
    <submittedName>
        <fullName evidence="2">Uncharacterized protein</fullName>
    </submittedName>
</protein>
<dbReference type="Pfam" id="PF20108">
    <property type="entry name" value="DUF6498"/>
    <property type="match status" value="1"/>
</dbReference>
<dbReference type="InterPro" id="IPR045466">
    <property type="entry name" value="DUF6498"/>
</dbReference>
<feature type="transmembrane region" description="Helical" evidence="1">
    <location>
        <begin position="21"/>
        <end position="39"/>
    </location>
</feature>
<dbReference type="KEGG" id="fls:GLV81_09230"/>
<evidence type="ECO:0000313" key="3">
    <source>
        <dbReference type="Proteomes" id="UP000426027"/>
    </source>
</evidence>
<dbReference type="EMBL" id="CP046566">
    <property type="protein sequence ID" value="QGW28255.1"/>
    <property type="molecule type" value="Genomic_DNA"/>
</dbReference>
<name>A0A6I6GIL3_9BACT</name>
<sequence>MPDKKITLQQVLRRQWTISDIAWLIINLMPLLFYIAGAISAIQAFLLYMAETLMIGMYNTIRLLVSSALRAGDGSSFKKGDLIAGIFFAAFFVVHFGLFAYVQFMIFMGVSGTSVGMSMFSNFTAAWQLLGTNGHLFFYINLGLIFLQGGIQFLQEVEWKTKSMLQMMFEPYLRIFVQQFTVLAGAMFLNFGLSGGFLVIFMLVKIFFTCFLDFNKLFAEMKRTSGDRF</sequence>
<keyword evidence="1" id="KW-0472">Membrane</keyword>
<keyword evidence="1" id="KW-1133">Transmembrane helix</keyword>
<evidence type="ECO:0000256" key="1">
    <source>
        <dbReference type="SAM" id="Phobius"/>
    </source>
</evidence>
<keyword evidence="3" id="KW-1185">Reference proteome</keyword>
<feature type="transmembrane region" description="Helical" evidence="1">
    <location>
        <begin position="86"/>
        <end position="110"/>
    </location>
</feature>
<dbReference type="AlphaFoldDB" id="A0A6I6GIL3"/>
<dbReference type="Proteomes" id="UP000426027">
    <property type="component" value="Chromosome"/>
</dbReference>
<reference evidence="2 3" key="1">
    <citation type="submission" date="2019-11" db="EMBL/GenBank/DDBJ databases">
        <authorList>
            <person name="Im W.T."/>
        </authorList>
    </citation>
    <scope>NUCLEOTIDE SEQUENCE [LARGE SCALE GENOMIC DNA]</scope>
    <source>
        <strain evidence="2 3">SB-02</strain>
    </source>
</reference>
<feature type="transmembrane region" description="Helical" evidence="1">
    <location>
        <begin position="45"/>
        <end position="65"/>
    </location>
</feature>
<keyword evidence="1" id="KW-0812">Transmembrane</keyword>
<organism evidence="2 3">
    <name type="scientific">Phnomibacter ginsenosidimutans</name>
    <dbReference type="NCBI Taxonomy" id="2676868"/>
    <lineage>
        <taxon>Bacteria</taxon>
        <taxon>Pseudomonadati</taxon>
        <taxon>Bacteroidota</taxon>
        <taxon>Chitinophagia</taxon>
        <taxon>Chitinophagales</taxon>
        <taxon>Chitinophagaceae</taxon>
        <taxon>Phnomibacter</taxon>
    </lineage>
</organism>
<accession>A0A6I6GIL3</accession>
<evidence type="ECO:0000313" key="2">
    <source>
        <dbReference type="EMBL" id="QGW28255.1"/>
    </source>
</evidence>
<feature type="transmembrane region" description="Helical" evidence="1">
    <location>
        <begin position="130"/>
        <end position="151"/>
    </location>
</feature>